<dbReference type="AlphaFoldDB" id="W2P1C3"/>
<dbReference type="VEuPathDB" id="FungiDB:PPTG_22170"/>
<reference evidence="1" key="1">
    <citation type="submission" date="2013-11" db="EMBL/GenBank/DDBJ databases">
        <title>The Genome Sequence of Phytophthora parasitica IAC_01/95.</title>
        <authorList>
            <consortium name="The Broad Institute Genomics Platform"/>
            <person name="Russ C."/>
            <person name="Tyler B."/>
            <person name="Panabieres F."/>
            <person name="Shan W."/>
            <person name="Tripathy S."/>
            <person name="Grunwald N."/>
            <person name="Machado M."/>
            <person name="Johnson C.S."/>
            <person name="Arredondo F."/>
            <person name="Hong C."/>
            <person name="Coffey M."/>
            <person name="Young S.K."/>
            <person name="Zeng Q."/>
            <person name="Gargeya S."/>
            <person name="Fitzgerald M."/>
            <person name="Abouelleil A."/>
            <person name="Alvarado L."/>
            <person name="Chapman S.B."/>
            <person name="Gainer-Dewar J."/>
            <person name="Goldberg J."/>
            <person name="Griggs A."/>
            <person name="Gujja S."/>
            <person name="Hansen M."/>
            <person name="Howarth C."/>
            <person name="Imamovic A."/>
            <person name="Ireland A."/>
            <person name="Larimer J."/>
            <person name="McCowan C."/>
            <person name="Murphy C."/>
            <person name="Pearson M."/>
            <person name="Poon T.W."/>
            <person name="Priest M."/>
            <person name="Roberts A."/>
            <person name="Saif S."/>
            <person name="Shea T."/>
            <person name="Sykes S."/>
            <person name="Wortman J."/>
            <person name="Nusbaum C."/>
            <person name="Birren B."/>
        </authorList>
    </citation>
    <scope>NUCLEOTIDE SEQUENCE [LARGE SCALE GENOMIC DNA]</scope>
    <source>
        <strain evidence="1">IAC_01/95</strain>
    </source>
</reference>
<sequence>MRDFEVTTKANTTKLESFCGTVESWGDDDGVYYWTVEFPKLKQKLRLECQELAECTHEAAIAAKIGRSDKAMRTFLTQRVSISPPKKRGRILKVYARRIFRLAIHIIARDRIRLEERYQVFYHAKSAQGTKFAKFAKRKPAPAIKKHHKRARLAFTQNKIDGPGGYRFYWHDVRQDPELFSKR</sequence>
<accession>W2P1C3</accession>
<organism evidence="1">
    <name type="scientific">Phytophthora nicotianae</name>
    <name type="common">Potato buckeye rot agent</name>
    <name type="synonym">Phytophthora parasitica</name>
    <dbReference type="NCBI Taxonomy" id="4792"/>
    <lineage>
        <taxon>Eukaryota</taxon>
        <taxon>Sar</taxon>
        <taxon>Stramenopiles</taxon>
        <taxon>Oomycota</taxon>
        <taxon>Peronosporomycetes</taxon>
        <taxon>Peronosporales</taxon>
        <taxon>Peronosporaceae</taxon>
        <taxon>Phytophthora</taxon>
    </lineage>
</organism>
<evidence type="ECO:0000313" key="1">
    <source>
        <dbReference type="EMBL" id="ETM53719.1"/>
    </source>
</evidence>
<name>W2P1C3_PHYNI</name>
<gene>
    <name evidence="1" type="ORF">L914_02828</name>
</gene>
<dbReference type="EMBL" id="KI691237">
    <property type="protein sequence ID" value="ETM53719.1"/>
    <property type="molecule type" value="Genomic_DNA"/>
</dbReference>
<protein>
    <submittedName>
        <fullName evidence="1">Uncharacterized protein</fullName>
    </submittedName>
</protein>
<proteinExistence type="predicted"/>
<feature type="non-terminal residue" evidence="1">
    <location>
        <position position="183"/>
    </location>
</feature>
<dbReference type="Proteomes" id="UP000054532">
    <property type="component" value="Unassembled WGS sequence"/>
</dbReference>